<reference evidence="1 2" key="1">
    <citation type="submission" date="2020-08" db="EMBL/GenBank/DDBJ databases">
        <title>Sequencing the genomes of 1000 actinobacteria strains.</title>
        <authorList>
            <person name="Klenk H.-P."/>
        </authorList>
    </citation>
    <scope>NUCLEOTIDE SEQUENCE [LARGE SCALE GENOMIC DNA]</scope>
    <source>
        <strain evidence="1 2">DSM 45790</strain>
    </source>
</reference>
<comment type="caution">
    <text evidence="1">The sequence shown here is derived from an EMBL/GenBank/DDBJ whole genome shotgun (WGS) entry which is preliminary data.</text>
</comment>
<protein>
    <submittedName>
        <fullName evidence="1">Uncharacterized protein</fullName>
    </submittedName>
</protein>
<dbReference type="AlphaFoldDB" id="A0A7W8Z016"/>
<dbReference type="EMBL" id="JACHBR010000001">
    <property type="protein sequence ID" value="MBB5624976.1"/>
    <property type="molecule type" value="Genomic_DNA"/>
</dbReference>
<dbReference type="Proteomes" id="UP000588112">
    <property type="component" value="Unassembled WGS sequence"/>
</dbReference>
<sequence length="231" mass="26536">MSVNVPPPRRAADRPIERRTVHRMFLVAELAASSQPSHRYLARSREMARLERELVECASSARERRLLYELVCDGQELTAFPAHTAIHLTILRGIAMSNPPVVHRLDEVLRMVTRCKPVIKDFHRGKCVCGCVERHRPDQIRDFMRLSGALRRFVEDDAGVFWIFGPDEFVDRFRDRLRINSRPCRHCGALLASYGSISERVAPGRPRLYCTDACRQAEYRKRVRGNGGVRA</sequence>
<dbReference type="RefSeq" id="WP_184608261.1">
    <property type="nucleotide sequence ID" value="NZ_BOOS01000073.1"/>
</dbReference>
<proteinExistence type="predicted"/>
<evidence type="ECO:0000313" key="2">
    <source>
        <dbReference type="Proteomes" id="UP000588112"/>
    </source>
</evidence>
<accession>A0A7W8Z016</accession>
<gene>
    <name evidence="1" type="ORF">BJ981_000675</name>
</gene>
<organism evidence="1 2">
    <name type="scientific">Sphaerisporangium krabiense</name>
    <dbReference type="NCBI Taxonomy" id="763782"/>
    <lineage>
        <taxon>Bacteria</taxon>
        <taxon>Bacillati</taxon>
        <taxon>Actinomycetota</taxon>
        <taxon>Actinomycetes</taxon>
        <taxon>Streptosporangiales</taxon>
        <taxon>Streptosporangiaceae</taxon>
        <taxon>Sphaerisporangium</taxon>
    </lineage>
</organism>
<keyword evidence="2" id="KW-1185">Reference proteome</keyword>
<name>A0A7W8Z016_9ACTN</name>
<evidence type="ECO:0000313" key="1">
    <source>
        <dbReference type="EMBL" id="MBB5624976.1"/>
    </source>
</evidence>